<evidence type="ECO:0000256" key="6">
    <source>
        <dbReference type="ARBA" id="ARBA00022806"/>
    </source>
</evidence>
<dbReference type="GO" id="GO:0005524">
    <property type="term" value="F:ATP binding"/>
    <property type="evidence" value="ECO:0007669"/>
    <property type="project" value="UniProtKB-KW"/>
</dbReference>
<evidence type="ECO:0000256" key="1">
    <source>
        <dbReference type="ARBA" id="ARBA00006847"/>
    </source>
</evidence>
<dbReference type="RefSeq" id="WP_074572353.1">
    <property type="nucleotide sequence ID" value="NZ_FNJQ01000016.1"/>
</dbReference>
<evidence type="ECO:0000259" key="9">
    <source>
        <dbReference type="PROSITE" id="PS51643"/>
    </source>
</evidence>
<dbReference type="Gene3D" id="1.10.3210.30">
    <property type="match status" value="1"/>
</dbReference>
<evidence type="ECO:0000256" key="4">
    <source>
        <dbReference type="ARBA" id="ARBA00022741"/>
    </source>
</evidence>
<dbReference type="OrthoDB" id="220028at2"/>
<dbReference type="InterPro" id="IPR054712">
    <property type="entry name" value="Cas3-like_dom"/>
</dbReference>
<keyword evidence="3" id="KW-0479">Metal-binding</keyword>
<keyword evidence="7" id="KW-0067">ATP-binding</keyword>
<organism evidence="10 11">
    <name type="scientific">Selenomonas ruminantium</name>
    <dbReference type="NCBI Taxonomy" id="971"/>
    <lineage>
        <taxon>Bacteria</taxon>
        <taxon>Bacillati</taxon>
        <taxon>Bacillota</taxon>
        <taxon>Negativicutes</taxon>
        <taxon>Selenomonadales</taxon>
        <taxon>Selenomonadaceae</taxon>
        <taxon>Selenomonas</taxon>
    </lineage>
</organism>
<dbReference type="GO" id="GO:0016787">
    <property type="term" value="F:hydrolase activity"/>
    <property type="evidence" value="ECO:0007669"/>
    <property type="project" value="UniProtKB-KW"/>
</dbReference>
<gene>
    <name evidence="10" type="ORF">SAMN05216366_11637</name>
</gene>
<dbReference type="EMBL" id="FNJQ01000016">
    <property type="protein sequence ID" value="SDP38621.1"/>
    <property type="molecule type" value="Genomic_DNA"/>
</dbReference>
<protein>
    <submittedName>
        <fullName evidence="10">CRISPR-associated helicase, Cas3 family</fullName>
    </submittedName>
</protein>
<evidence type="ECO:0000256" key="3">
    <source>
        <dbReference type="ARBA" id="ARBA00022723"/>
    </source>
</evidence>
<evidence type="ECO:0000256" key="5">
    <source>
        <dbReference type="ARBA" id="ARBA00022801"/>
    </source>
</evidence>
<dbReference type="GO" id="GO:0004386">
    <property type="term" value="F:helicase activity"/>
    <property type="evidence" value="ECO:0007669"/>
    <property type="project" value="UniProtKB-KW"/>
</dbReference>
<dbReference type="GO" id="GO:0046872">
    <property type="term" value="F:metal ion binding"/>
    <property type="evidence" value="ECO:0007669"/>
    <property type="project" value="UniProtKB-KW"/>
</dbReference>
<dbReference type="PROSITE" id="PS51643">
    <property type="entry name" value="HD_CAS3"/>
    <property type="match status" value="1"/>
</dbReference>
<dbReference type="AlphaFoldDB" id="A0A1H0S9Y7"/>
<reference evidence="10 11" key="1">
    <citation type="submission" date="2016-10" db="EMBL/GenBank/DDBJ databases">
        <authorList>
            <person name="de Groot N.N."/>
        </authorList>
    </citation>
    <scope>NUCLEOTIDE SEQUENCE [LARGE SCALE GENOMIC DNA]</scope>
    <source>
        <strain evidence="10 11">S137</strain>
    </source>
</reference>
<dbReference type="GO" id="GO:0051607">
    <property type="term" value="P:defense response to virus"/>
    <property type="evidence" value="ECO:0007669"/>
    <property type="project" value="UniProtKB-KW"/>
</dbReference>
<dbReference type="SUPFAM" id="SSF52540">
    <property type="entry name" value="P-loop containing nucleoside triphosphate hydrolases"/>
    <property type="match status" value="1"/>
</dbReference>
<dbReference type="InterPro" id="IPR038257">
    <property type="entry name" value="CRISPR-assoc_Cas3_HD_sf"/>
</dbReference>
<keyword evidence="4" id="KW-0547">Nucleotide-binding</keyword>
<sequence length="1092" mass="124748">MMVIFTSQSDKNALKTTRWILDAFANRIGTDTWQTVITEDGLQMVKRLLRRHATKSMSVSCRWIRSRTRSQLLWIVGDRSRFNEEGYVPVNSTQKDIAHQAWENDWIYLPEIKSLAAMAGALHDWGKADAAFQKMLKKASHGKRESDESCRHEWLSCKLLEGLVYQTEKQSDEEWLEILHSGKIPEKKLEDWLIESAGKKLANLPPVASMLCWLILSHHRLPVLDKDSAKGYGNDEAKAFSQLLSELDVDWGYRKLGDAAVKLSKGLLKSDKWRKQVKKWSGRLLEQIPVLHDLWERENIRLLLLYARNSLMLSDYTVSAAKADRAWPQDCALFANTDKQGLKQRLDEHLVRVSTQAAQAAHCLPHFVHGMDRIEDVSGLRKKSPPAFSWQDKAVDKIGDWRKAEEKAGRHHEGWFVINMAGTGCGKTMGNAKIMQALSDDGKSLRYSLLLGLRSLTLQTGREYRGRIGLDDSEMAVLVGSAAAKELYGDDAWEESADTECMNGLLSGELKADFAVEDKMLEVLFSSSVQMAQKHKELLYAPVLVATIDHMMPATETVRGGRHILPLLRMMSADIVIDEIDDFAGADLVAIARLVHTAGMLGRNVILSSATIPPDLAEGLFSSYESGRRLYTRFFGYPLRVNCVWCDEFQTKVQLAEGTEQAEMLFAYRQQHKSFAVRHGEKLAQQPVKRRGWVVECADVLALPEEDRKNAYFQLMQEAILKLHQQYAVTDKKTGKRVSFGLVRLANIRPCVQAAKFLLEAAWPEDFAPRLLVYHSRQTALLRSQEEKYLDKVLKRKGEETAEIDFQDVVVRRHIEQAEAQNIVFILVATPVEELGRDHDFDWAVVEPSSYRSIIQLTGRIRRHRSALENREAGNIAIMQYNLLTITSNNKVVFCRPGFESGKYALETHDMKKLVDVEAIAKVINASPRTVRPEKLYPRRSLIDLEHQVVTDFRDLSNCGPGVIHGWQEEYWWLTGLPQQFNRFREGAQDIELCLKAQDDGTVRFCEQSEKTGEWIEREEWYHIHKQTDEVNERFWLQRDYQQSLAAIQGTTGSDKIKIQAGLLHLPANREKAVWLYSDQFGMYDEEEDFQT</sequence>
<accession>A0A1H0S9Y7</accession>
<evidence type="ECO:0000313" key="10">
    <source>
        <dbReference type="EMBL" id="SDP38621.1"/>
    </source>
</evidence>
<dbReference type="Proteomes" id="UP000182412">
    <property type="component" value="Unassembled WGS sequence"/>
</dbReference>
<proteinExistence type="inferred from homology"/>
<evidence type="ECO:0000313" key="11">
    <source>
        <dbReference type="Proteomes" id="UP000182412"/>
    </source>
</evidence>
<name>A0A1H0S9Y7_SELRU</name>
<keyword evidence="8" id="KW-0051">Antiviral defense</keyword>
<keyword evidence="5" id="KW-0378">Hydrolase</keyword>
<dbReference type="Pfam" id="PF22590">
    <property type="entry name" value="Cas3-like_C_2"/>
    <property type="match status" value="1"/>
</dbReference>
<dbReference type="Pfam" id="PF21384">
    <property type="entry name" value="Cas3_I-F_Cas2"/>
    <property type="match status" value="1"/>
</dbReference>
<dbReference type="Pfam" id="PF18019">
    <property type="entry name" value="Cas3_HD"/>
    <property type="match status" value="1"/>
</dbReference>
<feature type="domain" description="HD Cas3-type" evidence="9">
    <location>
        <begin position="102"/>
        <end position="317"/>
    </location>
</feature>
<dbReference type="NCBIfam" id="TIGR02562">
    <property type="entry name" value="cas3_yersinia"/>
    <property type="match status" value="1"/>
</dbReference>
<dbReference type="InterPro" id="IPR013395">
    <property type="entry name" value="CRISPR-assoc_Cas3_yers"/>
</dbReference>
<keyword evidence="6" id="KW-0347">Helicase</keyword>
<dbReference type="InterPro" id="IPR006483">
    <property type="entry name" value="CRISPR-assoc_Cas3_HD"/>
</dbReference>
<comment type="similarity">
    <text evidence="1">In the N-terminal section; belongs to the CRISPR-associated nuclease Cas3-HD family.</text>
</comment>
<dbReference type="NCBIfam" id="TIGR01596">
    <property type="entry name" value="cas3_HD"/>
    <property type="match status" value="1"/>
</dbReference>
<evidence type="ECO:0000256" key="2">
    <source>
        <dbReference type="ARBA" id="ARBA00009046"/>
    </source>
</evidence>
<dbReference type="InterPro" id="IPR048823">
    <property type="entry name" value="Cas3_I-F_Cas2"/>
</dbReference>
<dbReference type="InterPro" id="IPR027417">
    <property type="entry name" value="P-loop_NTPase"/>
</dbReference>
<evidence type="ECO:0000256" key="8">
    <source>
        <dbReference type="ARBA" id="ARBA00023118"/>
    </source>
</evidence>
<evidence type="ECO:0000256" key="7">
    <source>
        <dbReference type="ARBA" id="ARBA00022840"/>
    </source>
</evidence>
<comment type="similarity">
    <text evidence="2">In the central section; belongs to the CRISPR-associated helicase Cas3 family.</text>
</comment>